<feature type="compositionally biased region" description="Basic and acidic residues" evidence="1">
    <location>
        <begin position="537"/>
        <end position="550"/>
    </location>
</feature>
<feature type="compositionally biased region" description="Polar residues" evidence="1">
    <location>
        <begin position="1567"/>
        <end position="1576"/>
    </location>
</feature>
<feature type="compositionally biased region" description="Polar residues" evidence="1">
    <location>
        <begin position="1325"/>
        <end position="1339"/>
    </location>
</feature>
<feature type="compositionally biased region" description="Basic and acidic residues" evidence="1">
    <location>
        <begin position="1552"/>
        <end position="1563"/>
    </location>
</feature>
<evidence type="ECO:0000313" key="2">
    <source>
        <dbReference type="EMBL" id="CAK9203968.1"/>
    </source>
</evidence>
<feature type="compositionally biased region" description="Basic and acidic residues" evidence="1">
    <location>
        <begin position="208"/>
        <end position="237"/>
    </location>
</feature>
<feature type="compositionally biased region" description="Polar residues" evidence="1">
    <location>
        <begin position="1470"/>
        <end position="1480"/>
    </location>
</feature>
<feature type="compositionally biased region" description="Polar residues" evidence="1">
    <location>
        <begin position="823"/>
        <end position="833"/>
    </location>
</feature>
<feature type="compositionally biased region" description="Polar residues" evidence="1">
    <location>
        <begin position="248"/>
        <end position="260"/>
    </location>
</feature>
<feature type="region of interest" description="Disordered" evidence="1">
    <location>
        <begin position="77"/>
        <end position="97"/>
    </location>
</feature>
<feature type="compositionally biased region" description="Basic and acidic residues" evidence="1">
    <location>
        <begin position="1486"/>
        <end position="1497"/>
    </location>
</feature>
<feature type="compositionally biased region" description="Polar residues" evidence="1">
    <location>
        <begin position="274"/>
        <end position="284"/>
    </location>
</feature>
<feature type="region of interest" description="Disordered" evidence="1">
    <location>
        <begin position="1112"/>
        <end position="1665"/>
    </location>
</feature>
<feature type="compositionally biased region" description="Low complexity" evidence="1">
    <location>
        <begin position="571"/>
        <end position="582"/>
    </location>
</feature>
<dbReference type="EMBL" id="OZ019906">
    <property type="protein sequence ID" value="CAK9203968.1"/>
    <property type="molecule type" value="Genomic_DNA"/>
</dbReference>
<feature type="compositionally biased region" description="Basic and acidic residues" evidence="1">
    <location>
        <begin position="441"/>
        <end position="450"/>
    </location>
</feature>
<feature type="compositionally biased region" description="Polar residues" evidence="1">
    <location>
        <begin position="1348"/>
        <end position="1357"/>
    </location>
</feature>
<feature type="compositionally biased region" description="Polar residues" evidence="1">
    <location>
        <begin position="1420"/>
        <end position="1430"/>
    </location>
</feature>
<feature type="compositionally biased region" description="Basic and acidic residues" evidence="1">
    <location>
        <begin position="1386"/>
        <end position="1397"/>
    </location>
</feature>
<accession>A0ABP0TSI6</accession>
<feature type="compositionally biased region" description="Polar residues" evidence="1">
    <location>
        <begin position="359"/>
        <end position="372"/>
    </location>
</feature>
<name>A0ABP0TSI6_9BRYO</name>
<feature type="compositionally biased region" description="Low complexity" evidence="1">
    <location>
        <begin position="472"/>
        <end position="484"/>
    </location>
</feature>
<feature type="compositionally biased region" description="Polar residues" evidence="1">
    <location>
        <begin position="421"/>
        <end position="437"/>
    </location>
</feature>
<feature type="region of interest" description="Disordered" evidence="1">
    <location>
        <begin position="1681"/>
        <end position="1715"/>
    </location>
</feature>
<dbReference type="Proteomes" id="UP001497512">
    <property type="component" value="Chromosome 14"/>
</dbReference>
<keyword evidence="3" id="KW-1185">Reference proteome</keyword>
<feature type="compositionally biased region" description="Basic and acidic residues" evidence="1">
    <location>
        <begin position="775"/>
        <end position="785"/>
    </location>
</feature>
<feature type="region of interest" description="Disordered" evidence="1">
    <location>
        <begin position="208"/>
        <end position="295"/>
    </location>
</feature>
<feature type="compositionally biased region" description="Basic and acidic residues" evidence="1">
    <location>
        <begin position="285"/>
        <end position="295"/>
    </location>
</feature>
<feature type="region of interest" description="Disordered" evidence="1">
    <location>
        <begin position="172"/>
        <end position="193"/>
    </location>
</feature>
<proteinExistence type="predicted"/>
<feature type="compositionally biased region" description="Basic and acidic residues" evidence="1">
    <location>
        <begin position="1436"/>
        <end position="1447"/>
    </location>
</feature>
<protein>
    <submittedName>
        <fullName evidence="2">Uncharacterized protein</fullName>
    </submittedName>
</protein>
<reference evidence="2" key="1">
    <citation type="submission" date="2024-02" db="EMBL/GenBank/DDBJ databases">
        <authorList>
            <consortium name="ELIXIR-Norway"/>
            <consortium name="Elixir Norway"/>
        </authorList>
    </citation>
    <scope>NUCLEOTIDE SEQUENCE</scope>
</reference>
<feature type="compositionally biased region" description="Polar residues" evidence="1">
    <location>
        <begin position="1510"/>
        <end position="1526"/>
    </location>
</feature>
<feature type="compositionally biased region" description="Basic and acidic residues" evidence="1">
    <location>
        <begin position="1590"/>
        <end position="1614"/>
    </location>
</feature>
<feature type="compositionally biased region" description="Basic and acidic residues" evidence="1">
    <location>
        <begin position="900"/>
        <end position="909"/>
    </location>
</feature>
<gene>
    <name evidence="2" type="ORF">CSSPTR1EN2_LOCUS7151</name>
</gene>
<feature type="region of interest" description="Disordered" evidence="1">
    <location>
        <begin position="338"/>
        <end position="1054"/>
    </location>
</feature>
<feature type="compositionally biased region" description="Polar residues" evidence="1">
    <location>
        <begin position="79"/>
        <end position="94"/>
    </location>
</feature>
<organism evidence="2 3">
    <name type="scientific">Sphagnum troendelagicum</name>
    <dbReference type="NCBI Taxonomy" id="128251"/>
    <lineage>
        <taxon>Eukaryota</taxon>
        <taxon>Viridiplantae</taxon>
        <taxon>Streptophyta</taxon>
        <taxon>Embryophyta</taxon>
        <taxon>Bryophyta</taxon>
        <taxon>Sphagnophytina</taxon>
        <taxon>Sphagnopsida</taxon>
        <taxon>Sphagnales</taxon>
        <taxon>Sphagnaceae</taxon>
        <taxon>Sphagnum</taxon>
    </lineage>
</organism>
<feature type="compositionally biased region" description="Basic and acidic residues" evidence="1">
    <location>
        <begin position="1359"/>
        <end position="1369"/>
    </location>
</feature>
<feature type="compositionally biased region" description="Polar residues" evidence="1">
    <location>
        <begin position="852"/>
        <end position="865"/>
    </location>
</feature>
<feature type="compositionally biased region" description="Polar residues" evidence="1">
    <location>
        <begin position="1139"/>
        <end position="1158"/>
    </location>
</feature>
<evidence type="ECO:0000256" key="1">
    <source>
        <dbReference type="SAM" id="MobiDB-lite"/>
    </source>
</evidence>
<sequence length="1737" mass="194249">MRNEQSVSVCLFCLQEELAYKTHDIHRMNAALNELRFKPNSDLTGLRSKLMDQQQMELRSGSPSSLPTSNHLHDLANQHAESSSPWGQRQSFQKTVRHGAGNTDCRLYGIPYTNEAATTASSSGGKYDWASSKVMEESSSQESQSPSVLTIRQPLSHEHAHGGVQEIVDAQVSSQSRSWNPKIGSNGPDHLNTAEIPVTGLKMISKPEADHESGFRIDETQATGKDSKIEPPPDGRSAELGSSAIHATASSRRNSKTGTSYGLRPPHGTPETRVGTSSRVNSYTGDDHKSRLDTREVQIRELRRNLQDGFGIEASAGLDDHDMGTQVLGSQRNLYTVPDESSLETPDQIQALSDEPETPSVSGGWSHRSSYNRGLDERSVSRPEEGTEIQAPWSRRNSRNGQPHDDKPETLPAPFLRSPYGQETSSPALLSRRSSYGQLDETSRPPEIHGKNQATWSRRNSKNAAHFESVTSASQSKKSSYAAKQLHETSSRPRSPEIQVTRWRRNSREASDDELETPAATDLWSRKTSSSAAFDESSYRPECDEPEMHEATASTRNLKIGPNDRESGTPASRSTRSSYAARFYEPGSTTRLETSPEFLQEIVGSRRNSKNAYDHHEPGTPTSRSRRPSSHVEQLDEISMPRSHQVPWSRRNSRNASVDQPEILASTWSRRNSARNVSDEPELVPAVSCLRSNSRNASDEPEIPVASWSRRNSRTATSDEPEIPVASWSRRNSRTTASDEPEIPATSRSRRNSRNASDEPEIPVPSWSRRSSYGRLEESNNRPEGPEIQLMASRRNSRNKGDDFPETLGSRLKRGSYAAGLDESSSWPPQSHEIQAAWSRRNSRNATHEPEIQSTWSRRNSQNAVSDHDEPGTPASRSKRSSYASSPTRHEIQATWSRRNSRDTSDEHGGLTPASLSRRNSHDNFVESSNSPMGHEIQDKTRSRQNSRNAFDEHRGTPTSLSRRSSFDKLVESSSSPMGHEVQGETWSRRNSRNAFDEHRGTPASLSRRSSYDKLVKSSSSPMGPETQATWSRRNSRNASDDEPRTVASLSRRNSSYDKLDGYRIRPENSEIIGAKMSRGNSTSGFVEHEIQGLGSRKSSYTDLDEFKRIEHPEIEEVRGSKRNSRTGFDELETRASRRNSYAQLNELESGQPESSEMQVIRPRRNSSNGFDEPETQASRRNSYAQLDESNITSPEIFETQVAWSRRNSRNGFDEPETLVSRKNSYAQLDESESRVPKSSETQVAWSRRNSRNEFDEPEIQASRKNSYAHLDQSESRVPESSEMQVTWSRRNSRNRFDEPETLPSRSRRSSYANPYNEYSRPESLETQVIGSRRNSTRNGFDDHEIQASGSRRNSYASRIHDSSSKLESPEIQANARSSRRNSRSQIDELAHADSTHGSRRSSVARLNDGESSSSGSETPEIQATAGSSRRNSRNQFDELAHADSTHGSRQSSVARLNDGESSSSGSETPEIQATAGSSRRNSRNQFDELAHGDSTHGSRRSSFARLNDGESSSSGSATPEIQATARSSRRNSRNQFEGTQSFGSRRSSYARPDESFRQEIPEIHGMSSSRRNSGNEFDELRAQSSGLRRSSDAGRDEFSRSEMPEIQETRSQRDSGIGFDELETQSSRLRNSDGGFDEFSRHEMPESLQETRSQRDSGIGFDELDAGFDESSRLAYPEIQTMGGGSRKNSREGFDGLAAQAASSRRRSSYAPQGYTLPEIAEIRRRSSRRYSWHGL</sequence>
<feature type="compositionally biased region" description="Polar residues" evidence="1">
    <location>
        <begin position="666"/>
        <end position="676"/>
    </location>
</feature>
<feature type="compositionally biased region" description="Basic and acidic residues" evidence="1">
    <location>
        <begin position="374"/>
        <end position="385"/>
    </location>
</feature>
<feature type="compositionally biased region" description="Polar residues" evidence="1">
    <location>
        <begin position="1166"/>
        <end position="1194"/>
    </location>
</feature>
<feature type="compositionally biased region" description="Basic and acidic residues" evidence="1">
    <location>
        <begin position="485"/>
        <end position="495"/>
    </location>
</feature>
<evidence type="ECO:0000313" key="3">
    <source>
        <dbReference type="Proteomes" id="UP001497512"/>
    </source>
</evidence>
<feature type="compositionally biased region" description="Polar residues" evidence="1">
    <location>
        <begin position="1536"/>
        <end position="1548"/>
    </location>
</feature>